<dbReference type="Pfam" id="PF00721">
    <property type="entry name" value="TMV_coat"/>
    <property type="match status" value="1"/>
</dbReference>
<name>A0A914PF86_9BILA</name>
<dbReference type="Gene3D" id="1.20.120.70">
    <property type="entry name" value="Tobacco mosaic virus-like, coat protein"/>
    <property type="match status" value="1"/>
</dbReference>
<dbReference type="AlphaFoldDB" id="A0A914PF86"/>
<dbReference type="GO" id="GO:0005198">
    <property type="term" value="F:structural molecule activity"/>
    <property type="evidence" value="ECO:0007669"/>
    <property type="project" value="InterPro"/>
</dbReference>
<dbReference type="Proteomes" id="UP000887578">
    <property type="component" value="Unplaced"/>
</dbReference>
<keyword evidence="1" id="KW-1185">Reference proteome</keyword>
<proteinExistence type="predicted"/>
<evidence type="ECO:0000313" key="2">
    <source>
        <dbReference type="WBParaSite" id="PDA_v2.g16360.t1"/>
    </source>
</evidence>
<evidence type="ECO:0000313" key="1">
    <source>
        <dbReference type="Proteomes" id="UP000887578"/>
    </source>
</evidence>
<sequence>MSSGNYSVSKYSRFPEEGHYVMLGDPKCAEKMNKLRVALMLTLKIVDIDINDKAEMALMNDSLESLNKTIADFHQCICKGDCVFDRKLFEDVCKLQWD</sequence>
<accession>A0A914PF86</accession>
<reference evidence="2" key="1">
    <citation type="submission" date="2022-11" db="UniProtKB">
        <authorList>
            <consortium name="WormBaseParasite"/>
        </authorList>
    </citation>
    <scope>IDENTIFICATION</scope>
</reference>
<dbReference type="WBParaSite" id="PDA_v2.g16360.t1">
    <property type="protein sequence ID" value="PDA_v2.g16360.t1"/>
    <property type="gene ID" value="PDA_v2.g16360"/>
</dbReference>
<organism evidence="1 2">
    <name type="scientific">Panagrolaimus davidi</name>
    <dbReference type="NCBI Taxonomy" id="227884"/>
    <lineage>
        <taxon>Eukaryota</taxon>
        <taxon>Metazoa</taxon>
        <taxon>Ecdysozoa</taxon>
        <taxon>Nematoda</taxon>
        <taxon>Chromadorea</taxon>
        <taxon>Rhabditida</taxon>
        <taxon>Tylenchina</taxon>
        <taxon>Panagrolaimomorpha</taxon>
        <taxon>Panagrolaimoidea</taxon>
        <taxon>Panagrolaimidae</taxon>
        <taxon>Panagrolaimus</taxon>
    </lineage>
</organism>
<dbReference type="InterPro" id="IPR001337">
    <property type="entry name" value="TMV-like_coat"/>
</dbReference>
<protein>
    <submittedName>
        <fullName evidence="2">Uncharacterized protein</fullName>
    </submittedName>
</protein>
<dbReference type="SUPFAM" id="SSF47195">
    <property type="entry name" value="TMV-like viral coat proteins"/>
    <property type="match status" value="1"/>
</dbReference>
<dbReference type="InterPro" id="IPR036417">
    <property type="entry name" value="TMV-like_coat_sf"/>
</dbReference>